<dbReference type="AlphaFoldDB" id="A0A9P6EXZ6"/>
<gene>
    <name evidence="1" type="ORF">EC957_007848</name>
</gene>
<keyword evidence="2" id="KW-1185">Reference proteome</keyword>
<name>A0A9P6EXZ6_9FUNG</name>
<reference evidence="1" key="1">
    <citation type="journal article" date="2020" name="Fungal Divers.">
        <title>Resolving the Mortierellaceae phylogeny through synthesis of multi-gene phylogenetics and phylogenomics.</title>
        <authorList>
            <person name="Vandepol N."/>
            <person name="Liber J."/>
            <person name="Desiro A."/>
            <person name="Na H."/>
            <person name="Kennedy M."/>
            <person name="Barry K."/>
            <person name="Grigoriev I.V."/>
            <person name="Miller A.N."/>
            <person name="O'Donnell K."/>
            <person name="Stajich J.E."/>
            <person name="Bonito G."/>
        </authorList>
    </citation>
    <scope>NUCLEOTIDE SEQUENCE</scope>
    <source>
        <strain evidence="1">NRRL 2591</strain>
    </source>
</reference>
<protein>
    <submittedName>
        <fullName evidence="1">Uncharacterized protein</fullName>
    </submittedName>
</protein>
<comment type="caution">
    <text evidence="1">The sequence shown here is derived from an EMBL/GenBank/DDBJ whole genome shotgun (WGS) entry which is preliminary data.</text>
</comment>
<evidence type="ECO:0000313" key="1">
    <source>
        <dbReference type="EMBL" id="KAF9537641.1"/>
    </source>
</evidence>
<dbReference type="EMBL" id="JAAAXW010000377">
    <property type="protein sequence ID" value="KAF9537641.1"/>
    <property type="molecule type" value="Genomic_DNA"/>
</dbReference>
<dbReference type="Proteomes" id="UP000723463">
    <property type="component" value="Unassembled WGS sequence"/>
</dbReference>
<sequence>MASLPEIVAQIMFKKKNSAPPKPPTQTRQQLQQQKQYPLSTTICCLSLHDTDKIRLINAPRSQSLISPLRQAIVNTWNQPIKHETTLEQCDGYEFKLKGKPWGPPSPKAGPPVASTNLVHVLSKVMEQAGWSLILASNVSHVREEKDSLFFERVEGPLLSSSRMKEPDEMTLIDDFEHRDMRSKEGGDVVQGGVGSFVVELSGYDTIHVTDAPAAVINPLRLAILKHWTQGIEKEGSKGSTHEFTLTGCPFRTWGSETSIETVMMMIQMWENMRQFGFKLDESADRNVAGKTKQDKKVKVEKQVIDSWVLRRSEQMY</sequence>
<organism evidence="1 2">
    <name type="scientific">Mortierella hygrophila</name>
    <dbReference type="NCBI Taxonomy" id="979708"/>
    <lineage>
        <taxon>Eukaryota</taxon>
        <taxon>Fungi</taxon>
        <taxon>Fungi incertae sedis</taxon>
        <taxon>Mucoromycota</taxon>
        <taxon>Mortierellomycotina</taxon>
        <taxon>Mortierellomycetes</taxon>
        <taxon>Mortierellales</taxon>
        <taxon>Mortierellaceae</taxon>
        <taxon>Mortierella</taxon>
    </lineage>
</organism>
<evidence type="ECO:0000313" key="2">
    <source>
        <dbReference type="Proteomes" id="UP000723463"/>
    </source>
</evidence>
<dbReference type="PANTHER" id="PTHR38696:SF1">
    <property type="entry name" value="MEDIATOR OF RNA POLYMERASE II TRANSCRIPTION SUBUNIT 13"/>
    <property type="match status" value="1"/>
</dbReference>
<dbReference type="PANTHER" id="PTHR38696">
    <property type="entry name" value="MEDIATOR OF RNA POLYMERASE II TRANSCRIPTION SUBUNIT 13"/>
    <property type="match status" value="1"/>
</dbReference>
<accession>A0A9P6EXZ6</accession>
<proteinExistence type="predicted"/>